<protein>
    <submittedName>
        <fullName evidence="2">Uncharacterized protein</fullName>
    </submittedName>
</protein>
<sequence>MPGWLFRPFLVVLYVLPLLTVVLLSAPAWLTWPFLPDGRQRVVLEVIDRLVRWTRTVMTHHAAPTPRGRDAATGP</sequence>
<feature type="transmembrane region" description="Helical" evidence="1">
    <location>
        <begin position="12"/>
        <end position="32"/>
    </location>
</feature>
<accession>A0A7H8N912</accession>
<dbReference type="Proteomes" id="UP000509303">
    <property type="component" value="Chromosome"/>
</dbReference>
<keyword evidence="1" id="KW-0472">Membrane</keyword>
<reference evidence="2 3" key="1">
    <citation type="submission" date="2020-06" db="EMBL/GenBank/DDBJ databases">
        <title>Genome mining for natural products.</title>
        <authorList>
            <person name="Zhang B."/>
            <person name="Shi J."/>
            <person name="Ge H."/>
        </authorList>
    </citation>
    <scope>NUCLEOTIDE SEQUENCE [LARGE SCALE GENOMIC DNA]</scope>
    <source>
        <strain evidence="2 3">NA00687</strain>
    </source>
</reference>
<proteinExistence type="predicted"/>
<dbReference type="RefSeq" id="WP_176162750.1">
    <property type="nucleotide sequence ID" value="NZ_CP054929.1"/>
</dbReference>
<gene>
    <name evidence="2" type="ORF">HUT08_17450</name>
</gene>
<organism evidence="2 3">
    <name type="scientific">Streptomyces buecherae</name>
    <dbReference type="NCBI Taxonomy" id="2763006"/>
    <lineage>
        <taxon>Bacteria</taxon>
        <taxon>Bacillati</taxon>
        <taxon>Actinomycetota</taxon>
        <taxon>Actinomycetes</taxon>
        <taxon>Kitasatosporales</taxon>
        <taxon>Streptomycetaceae</taxon>
        <taxon>Streptomyces</taxon>
    </lineage>
</organism>
<name>A0A7H8N912_9ACTN</name>
<evidence type="ECO:0000313" key="3">
    <source>
        <dbReference type="Proteomes" id="UP000509303"/>
    </source>
</evidence>
<evidence type="ECO:0000313" key="2">
    <source>
        <dbReference type="EMBL" id="QKW51027.1"/>
    </source>
</evidence>
<keyword evidence="1" id="KW-1133">Transmembrane helix</keyword>
<dbReference type="AlphaFoldDB" id="A0A7H8N912"/>
<dbReference type="EMBL" id="CP054929">
    <property type="protein sequence ID" value="QKW51027.1"/>
    <property type="molecule type" value="Genomic_DNA"/>
</dbReference>
<keyword evidence="1" id="KW-0812">Transmembrane</keyword>
<keyword evidence="3" id="KW-1185">Reference proteome</keyword>
<evidence type="ECO:0000256" key="1">
    <source>
        <dbReference type="SAM" id="Phobius"/>
    </source>
</evidence>